<dbReference type="Proteomes" id="UP000018211">
    <property type="component" value="Unassembled WGS sequence"/>
</dbReference>
<evidence type="ECO:0000313" key="1">
    <source>
        <dbReference type="EMBL" id="CCO47200.1"/>
    </source>
</evidence>
<dbReference type="EMBL" id="CAOF01000117">
    <property type="protein sequence ID" value="CCO47200.1"/>
    <property type="molecule type" value="Genomic_DNA"/>
</dbReference>
<protein>
    <submittedName>
        <fullName evidence="1">Uncharacterized protein</fullName>
    </submittedName>
</protein>
<name>A0AAV2VRL8_9VIBR</name>
<organism evidence="1 2">
    <name type="scientific">Vibrio nigripulchritudo SOn1</name>
    <dbReference type="NCBI Taxonomy" id="1238450"/>
    <lineage>
        <taxon>Bacteria</taxon>
        <taxon>Pseudomonadati</taxon>
        <taxon>Pseudomonadota</taxon>
        <taxon>Gammaproteobacteria</taxon>
        <taxon>Vibrionales</taxon>
        <taxon>Vibrionaceae</taxon>
        <taxon>Vibrio</taxon>
    </lineage>
</organism>
<sequence length="442" mass="48520">MINAILMSALATSFLPLDQASTEAPALLEAETSVLAQAVNQAAYNPLCQTIQLDSSYNATLNTNGGVCVHFSVTEPTKITSIMAQLDAATDASLKLYHHINGQFKQIGTESVAAGTGSEVLHSLNQPGEYYWQITVNKATNDAILFGSITTKHFDEHEVNDTFETSTPFLNGWHSVTANMDTGIDADYFLYKANSTDGIKLFLDDQLAPNSWTLEVLRVNANNWVEYQGGVEHLILGLAKDEQMLVRVTANPAATATTESYALSVGAPKVVSPDYKYAPGNFSGSVSLQGRVNKNTYFNAASPYDTLKSFVIMPRSDISPSLNCRIRLYDATNTQIGMYGCDRPRQVNFSEMNEYQKPIRAHLEMYHADFADRSTVYYNIGLNASFNYIEDLDNDGMPKSFETKYGLNDLTALDAALDTDGDGVTNLKEYQAETDPTDPLSK</sequence>
<dbReference type="AlphaFoldDB" id="A0AAV2VRL8"/>
<evidence type="ECO:0000313" key="2">
    <source>
        <dbReference type="Proteomes" id="UP000018211"/>
    </source>
</evidence>
<gene>
    <name evidence="1" type="ORF">VIBNISOn1_270026</name>
</gene>
<proteinExistence type="predicted"/>
<accession>A0AAV2VRL8</accession>
<comment type="caution">
    <text evidence="1">The sequence shown here is derived from an EMBL/GenBank/DDBJ whole genome shotgun (WGS) entry which is preliminary data.</text>
</comment>
<reference evidence="1 2" key="1">
    <citation type="journal article" date="2013" name="ISME J.">
        <title>Comparative genomics of pathogenic lineages of Vibrio nigripulchritudo identifies virulence-associated traits.</title>
        <authorList>
            <person name="Goudenege D."/>
            <person name="Labreuche Y."/>
            <person name="Krin E."/>
            <person name="Ansquer D."/>
            <person name="Mangenot S."/>
            <person name="Calteau A."/>
            <person name="Medigue C."/>
            <person name="Mazel D."/>
            <person name="Polz M.F."/>
            <person name="Le Roux F."/>
        </authorList>
    </citation>
    <scope>NUCLEOTIDE SEQUENCE [LARGE SCALE GENOMIC DNA]</scope>
    <source>
        <strain evidence="1 2">SOn1</strain>
    </source>
</reference>
<dbReference type="Gene3D" id="2.60.120.380">
    <property type="match status" value="1"/>
</dbReference>
<dbReference type="RefSeq" id="WP_004399174.1">
    <property type="nucleotide sequence ID" value="NZ_LK391965.1"/>
</dbReference>